<proteinExistence type="predicted"/>
<sequence length="181" mass="20669">MLSRFCFFLSLNTGSVIIGVMNLLYGLITLVVEINKAERPMPLHNHEVEDEMENVVNLVYTEDSIFTIQFLFGFYLIYGTLKEKQAFLFASMLLHLALVAHSSFFVGFAILTMLTHSRFTSEDENSLPNGEEIANEALKIPMMMYFAFIIYGRHEELANKSPQLMESVSRVHSDSDPEEIN</sequence>
<feature type="transmembrane region" description="Helical" evidence="1">
    <location>
        <begin position="7"/>
        <end position="32"/>
    </location>
</feature>
<protein>
    <submittedName>
        <fullName evidence="2">Uncharacterized protein</fullName>
    </submittedName>
</protein>
<evidence type="ECO:0000313" key="2">
    <source>
        <dbReference type="EMBL" id="JAG50986.1"/>
    </source>
</evidence>
<accession>A0A0K8SCG3</accession>
<evidence type="ECO:0000256" key="1">
    <source>
        <dbReference type="SAM" id="Phobius"/>
    </source>
</evidence>
<feature type="transmembrane region" description="Helical" evidence="1">
    <location>
        <begin position="64"/>
        <end position="81"/>
    </location>
</feature>
<keyword evidence="1" id="KW-0472">Membrane</keyword>
<dbReference type="EMBL" id="GBRD01014840">
    <property type="protein sequence ID" value="JAG50986.1"/>
    <property type="molecule type" value="Transcribed_RNA"/>
</dbReference>
<dbReference type="AlphaFoldDB" id="A0A0K8SCG3"/>
<name>A0A0K8SCG3_LYGHE</name>
<organism evidence="2">
    <name type="scientific">Lygus hesperus</name>
    <name type="common">Western plant bug</name>
    <dbReference type="NCBI Taxonomy" id="30085"/>
    <lineage>
        <taxon>Eukaryota</taxon>
        <taxon>Metazoa</taxon>
        <taxon>Ecdysozoa</taxon>
        <taxon>Arthropoda</taxon>
        <taxon>Hexapoda</taxon>
        <taxon>Insecta</taxon>
        <taxon>Pterygota</taxon>
        <taxon>Neoptera</taxon>
        <taxon>Paraneoptera</taxon>
        <taxon>Hemiptera</taxon>
        <taxon>Heteroptera</taxon>
        <taxon>Panheteroptera</taxon>
        <taxon>Cimicomorpha</taxon>
        <taxon>Miridae</taxon>
        <taxon>Mirini</taxon>
        <taxon>Lygus</taxon>
    </lineage>
</organism>
<keyword evidence="1" id="KW-0812">Transmembrane</keyword>
<reference evidence="2" key="1">
    <citation type="submission" date="2014-09" db="EMBL/GenBank/DDBJ databases">
        <authorList>
            <person name="Magalhaes I.L.F."/>
            <person name="Oliveira U."/>
            <person name="Santos F.R."/>
            <person name="Vidigal T.H.D.A."/>
            <person name="Brescovit A.D."/>
            <person name="Santos A.J."/>
        </authorList>
    </citation>
    <scope>NUCLEOTIDE SEQUENCE</scope>
</reference>
<feature type="transmembrane region" description="Helical" evidence="1">
    <location>
        <begin position="93"/>
        <end position="113"/>
    </location>
</feature>
<keyword evidence="1" id="KW-1133">Transmembrane helix</keyword>